<dbReference type="EMBL" id="JAGRRH010000023">
    <property type="protein sequence ID" value="KAG7344028.1"/>
    <property type="molecule type" value="Genomic_DNA"/>
</dbReference>
<evidence type="ECO:0000259" key="1">
    <source>
        <dbReference type="PROSITE" id="PS51502"/>
    </source>
</evidence>
<name>A0A9K3KJL9_9STRA</name>
<feature type="domain" description="Stress-response A/B barrel" evidence="1">
    <location>
        <begin position="3"/>
        <end position="105"/>
    </location>
</feature>
<dbReference type="SMART" id="SM00886">
    <property type="entry name" value="Dabb"/>
    <property type="match status" value="1"/>
</dbReference>
<keyword evidence="3" id="KW-1185">Reference proteome</keyword>
<dbReference type="Pfam" id="PF07876">
    <property type="entry name" value="Dabb"/>
    <property type="match status" value="1"/>
</dbReference>
<evidence type="ECO:0000313" key="3">
    <source>
        <dbReference type="Proteomes" id="UP000693970"/>
    </source>
</evidence>
<proteinExistence type="predicted"/>
<organism evidence="2 3">
    <name type="scientific">Nitzschia inconspicua</name>
    <dbReference type="NCBI Taxonomy" id="303405"/>
    <lineage>
        <taxon>Eukaryota</taxon>
        <taxon>Sar</taxon>
        <taxon>Stramenopiles</taxon>
        <taxon>Ochrophyta</taxon>
        <taxon>Bacillariophyta</taxon>
        <taxon>Bacillariophyceae</taxon>
        <taxon>Bacillariophycidae</taxon>
        <taxon>Bacillariales</taxon>
        <taxon>Bacillariaceae</taxon>
        <taxon>Nitzschia</taxon>
    </lineage>
</organism>
<evidence type="ECO:0000313" key="2">
    <source>
        <dbReference type="EMBL" id="KAG7344028.1"/>
    </source>
</evidence>
<sequence length="108" mass="12098">MHVKHIVMFTIQDDAPEEKVEAMKQGLLSLPKLVDGFIGFELGVDLKLAAGQDHPAGKNRSIVWTAWFASVPDYERYNESKEHIALVNDLIKPIIVPGSRAAIQYECH</sequence>
<dbReference type="AlphaFoldDB" id="A0A9K3KJL9"/>
<reference evidence="2" key="2">
    <citation type="submission" date="2021-04" db="EMBL/GenBank/DDBJ databases">
        <authorList>
            <person name="Podell S."/>
        </authorList>
    </citation>
    <scope>NUCLEOTIDE SEQUENCE</scope>
    <source>
        <strain evidence="2">Hildebrandi</strain>
    </source>
</reference>
<comment type="caution">
    <text evidence="2">The sequence shown here is derived from an EMBL/GenBank/DDBJ whole genome shotgun (WGS) entry which is preliminary data.</text>
</comment>
<dbReference type="Proteomes" id="UP000693970">
    <property type="component" value="Unassembled WGS sequence"/>
</dbReference>
<dbReference type="OrthoDB" id="42919at2759"/>
<dbReference type="PROSITE" id="PS51502">
    <property type="entry name" value="S_R_A_B_BARREL"/>
    <property type="match status" value="1"/>
</dbReference>
<reference evidence="2" key="1">
    <citation type="journal article" date="2021" name="Sci. Rep.">
        <title>Diploid genomic architecture of Nitzschia inconspicua, an elite biomass production diatom.</title>
        <authorList>
            <person name="Oliver A."/>
            <person name="Podell S."/>
            <person name="Pinowska A."/>
            <person name="Traller J.C."/>
            <person name="Smith S.R."/>
            <person name="McClure R."/>
            <person name="Beliaev A."/>
            <person name="Bohutskyi P."/>
            <person name="Hill E.A."/>
            <person name="Rabines A."/>
            <person name="Zheng H."/>
            <person name="Allen L.Z."/>
            <person name="Kuo A."/>
            <person name="Grigoriev I.V."/>
            <person name="Allen A.E."/>
            <person name="Hazlebeck D."/>
            <person name="Allen E.E."/>
        </authorList>
    </citation>
    <scope>NUCLEOTIDE SEQUENCE</scope>
    <source>
        <strain evidence="2">Hildebrandi</strain>
    </source>
</reference>
<protein>
    <submittedName>
        <fullName evidence="2">Stress responsive A/B barrel domain containing protein</fullName>
    </submittedName>
</protein>
<dbReference type="InterPro" id="IPR013097">
    <property type="entry name" value="Dabb"/>
</dbReference>
<accession>A0A9K3KJL9</accession>
<gene>
    <name evidence="2" type="ORF">IV203_022036</name>
</gene>